<keyword evidence="2" id="KW-1185">Reference proteome</keyword>
<accession>A0AAN2C7T2</accession>
<dbReference type="Proteomes" id="UP001317532">
    <property type="component" value="Chromosome"/>
</dbReference>
<dbReference type="Pfam" id="PF00702">
    <property type="entry name" value="Hydrolase"/>
    <property type="match status" value="1"/>
</dbReference>
<reference evidence="1 2" key="1">
    <citation type="journal article" date="2022" name="ISME Commun">
        <title>Vulcanimicrobium alpinus gen. nov. sp. nov., the first cultivated representative of the candidate phylum 'Eremiobacterota', is a metabolically versatile aerobic anoxygenic phototroph.</title>
        <authorList>
            <person name="Yabe S."/>
            <person name="Muto K."/>
            <person name="Abe K."/>
            <person name="Yokota A."/>
            <person name="Staudigel H."/>
            <person name="Tebo B.M."/>
        </authorList>
    </citation>
    <scope>NUCLEOTIDE SEQUENCE [LARGE SCALE GENOMIC DNA]</scope>
    <source>
        <strain evidence="1 2">WC8-2</strain>
    </source>
</reference>
<dbReference type="NCBIfam" id="TIGR01662">
    <property type="entry name" value="HAD-SF-IIIA"/>
    <property type="match status" value="1"/>
</dbReference>
<dbReference type="SUPFAM" id="SSF56784">
    <property type="entry name" value="HAD-like"/>
    <property type="match status" value="1"/>
</dbReference>
<proteinExistence type="predicted"/>
<dbReference type="NCBIfam" id="TIGR01668">
    <property type="entry name" value="YqeG_hyp_ppase"/>
    <property type="match status" value="1"/>
</dbReference>
<name>A0AAN2C7T2_UNVUL</name>
<organism evidence="1 2">
    <name type="scientific">Vulcanimicrobium alpinum</name>
    <dbReference type="NCBI Taxonomy" id="3016050"/>
    <lineage>
        <taxon>Bacteria</taxon>
        <taxon>Bacillati</taxon>
        <taxon>Vulcanimicrobiota</taxon>
        <taxon>Vulcanimicrobiia</taxon>
        <taxon>Vulcanimicrobiales</taxon>
        <taxon>Vulcanimicrobiaceae</taxon>
        <taxon>Vulcanimicrobium</taxon>
    </lineage>
</organism>
<dbReference type="AlphaFoldDB" id="A0AAN2C7T2"/>
<gene>
    <name evidence="1" type="ORF">WPS_00900</name>
</gene>
<sequence length="164" mass="17730">MLDFMRPQYYAPRISAVDPAELRDRGVRGAIVDLDNTLVGFSSTAPLAEDADWVARANEAGVRVVVLTNNGTPWAAGVARDLGVPCIAKARKPLPHGFRRALRVLGLAAHEAIVIGDQLFTDVLGAKLAGLAVILVEPIVRRDPWNTLPLRWAEGIVLRGVPRV</sequence>
<dbReference type="InterPro" id="IPR036412">
    <property type="entry name" value="HAD-like_sf"/>
</dbReference>
<protein>
    <submittedName>
        <fullName evidence="1">Haloacid dehalogenase</fullName>
    </submittedName>
</protein>
<dbReference type="InterPro" id="IPR023214">
    <property type="entry name" value="HAD_sf"/>
</dbReference>
<evidence type="ECO:0000313" key="2">
    <source>
        <dbReference type="Proteomes" id="UP001317532"/>
    </source>
</evidence>
<dbReference type="EMBL" id="AP025523">
    <property type="protein sequence ID" value="BDE04814.1"/>
    <property type="molecule type" value="Genomic_DNA"/>
</dbReference>
<dbReference type="GO" id="GO:0008962">
    <property type="term" value="F:phosphatidylglycerophosphatase activity"/>
    <property type="evidence" value="ECO:0007669"/>
    <property type="project" value="InterPro"/>
</dbReference>
<dbReference type="InterPro" id="IPR006549">
    <property type="entry name" value="HAD-SF_hydro_IIIA"/>
</dbReference>
<evidence type="ECO:0000313" key="1">
    <source>
        <dbReference type="EMBL" id="BDE04814.1"/>
    </source>
</evidence>
<dbReference type="InterPro" id="IPR010021">
    <property type="entry name" value="PGPP1/Gep4"/>
</dbReference>
<dbReference type="KEGG" id="vab:WPS_00900"/>
<dbReference type="Gene3D" id="3.40.50.1000">
    <property type="entry name" value="HAD superfamily/HAD-like"/>
    <property type="match status" value="1"/>
</dbReference>